<comment type="caution">
    <text evidence="2">The sequence shown here is derived from an EMBL/GenBank/DDBJ whole genome shotgun (WGS) entry which is preliminary data.</text>
</comment>
<dbReference type="AlphaFoldDB" id="A0A9Q0BS11"/>
<dbReference type="EMBL" id="JAMKOV010000003">
    <property type="protein sequence ID" value="KAI8041674.1"/>
    <property type="molecule type" value="Genomic_DNA"/>
</dbReference>
<evidence type="ECO:0000256" key="1">
    <source>
        <dbReference type="SAM" id="MobiDB-lite"/>
    </source>
</evidence>
<keyword evidence="3" id="KW-1185">Reference proteome</keyword>
<protein>
    <submittedName>
        <fullName evidence="2">Uncharacterized protein</fullName>
    </submittedName>
</protein>
<proteinExistence type="predicted"/>
<feature type="region of interest" description="Disordered" evidence="1">
    <location>
        <begin position="1"/>
        <end position="24"/>
    </location>
</feature>
<feature type="region of interest" description="Disordered" evidence="1">
    <location>
        <begin position="62"/>
        <end position="118"/>
    </location>
</feature>
<evidence type="ECO:0000313" key="2">
    <source>
        <dbReference type="EMBL" id="KAI8041674.1"/>
    </source>
</evidence>
<reference evidence="2" key="1">
    <citation type="journal article" date="2023" name="Genome Biol. Evol.">
        <title>Long-read-based Genome Assembly of Drosophila gunungcola Reveals Fewer Chemosensory Genes in Flower-breeding Species.</title>
        <authorList>
            <person name="Negi A."/>
            <person name="Liao B.Y."/>
            <person name="Yeh S.D."/>
        </authorList>
    </citation>
    <scope>NUCLEOTIDE SEQUENCE</scope>
    <source>
        <strain evidence="2">Sukarami</strain>
    </source>
</reference>
<feature type="compositionally biased region" description="Basic and acidic residues" evidence="1">
    <location>
        <begin position="9"/>
        <end position="19"/>
    </location>
</feature>
<name>A0A9Q0BS11_9MUSC</name>
<accession>A0A9Q0BS11</accession>
<evidence type="ECO:0000313" key="3">
    <source>
        <dbReference type="Proteomes" id="UP001059596"/>
    </source>
</evidence>
<sequence length="118" mass="12855">MAGQTMQPKSKEASDDQRPRMPLATVAVDVDAKKRVCKWPGCVPQTDCARFLVMGLWSKRFAGHGIKGSSPAPLPSSAIHPHDPRRVHSHLSHVSAAQGGKQQKPSTDDKRQTTTTTF</sequence>
<gene>
    <name evidence="2" type="ORF">M5D96_005939</name>
</gene>
<dbReference type="Proteomes" id="UP001059596">
    <property type="component" value="Unassembled WGS sequence"/>
</dbReference>
<organism evidence="2 3">
    <name type="scientific">Drosophila gunungcola</name>
    <name type="common">fruit fly</name>
    <dbReference type="NCBI Taxonomy" id="103775"/>
    <lineage>
        <taxon>Eukaryota</taxon>
        <taxon>Metazoa</taxon>
        <taxon>Ecdysozoa</taxon>
        <taxon>Arthropoda</taxon>
        <taxon>Hexapoda</taxon>
        <taxon>Insecta</taxon>
        <taxon>Pterygota</taxon>
        <taxon>Neoptera</taxon>
        <taxon>Endopterygota</taxon>
        <taxon>Diptera</taxon>
        <taxon>Brachycera</taxon>
        <taxon>Muscomorpha</taxon>
        <taxon>Ephydroidea</taxon>
        <taxon>Drosophilidae</taxon>
        <taxon>Drosophila</taxon>
        <taxon>Sophophora</taxon>
    </lineage>
</organism>